<feature type="compositionally biased region" description="Basic and acidic residues" evidence="1">
    <location>
        <begin position="19"/>
        <end position="28"/>
    </location>
</feature>
<evidence type="ECO:0000313" key="3">
    <source>
        <dbReference type="Proteomes" id="UP001564760"/>
    </source>
</evidence>
<protein>
    <submittedName>
        <fullName evidence="2">Uncharacterized protein</fullName>
    </submittedName>
</protein>
<evidence type="ECO:0000256" key="1">
    <source>
        <dbReference type="SAM" id="MobiDB-lite"/>
    </source>
</evidence>
<sequence>MLEKFAHQVDPDGTLPPAERAKRAESLRRAHFKRLALKSAQARRRRAGGGS</sequence>
<feature type="region of interest" description="Disordered" evidence="1">
    <location>
        <begin position="1"/>
        <end position="51"/>
    </location>
</feature>
<proteinExistence type="predicted"/>
<evidence type="ECO:0000313" key="2">
    <source>
        <dbReference type="EMBL" id="MEY8013837.1"/>
    </source>
</evidence>
<feature type="compositionally biased region" description="Basic and acidic residues" evidence="1">
    <location>
        <begin position="1"/>
        <end position="10"/>
    </location>
</feature>
<accession>A0ABV4BVR2</accession>
<organism evidence="2 3">
    <name type="scientific">Mycobacterium servetii</name>
    <dbReference type="NCBI Taxonomy" id="3237418"/>
    <lineage>
        <taxon>Bacteria</taxon>
        <taxon>Bacillati</taxon>
        <taxon>Actinomycetota</taxon>
        <taxon>Actinomycetes</taxon>
        <taxon>Mycobacteriales</taxon>
        <taxon>Mycobacteriaceae</taxon>
        <taxon>Mycobacterium</taxon>
    </lineage>
</organism>
<dbReference type="RefSeq" id="WP_369736492.1">
    <property type="nucleotide sequence ID" value="NZ_JBGEDP010000001.1"/>
</dbReference>
<dbReference type="EMBL" id="JBGEDP010000001">
    <property type="protein sequence ID" value="MEY8013837.1"/>
    <property type="molecule type" value="Genomic_DNA"/>
</dbReference>
<keyword evidence="3" id="KW-1185">Reference proteome</keyword>
<comment type="caution">
    <text evidence="2">The sequence shown here is derived from an EMBL/GenBank/DDBJ whole genome shotgun (WGS) entry which is preliminary data.</text>
</comment>
<gene>
    <name evidence="2" type="ORF">AB8998_01590</name>
</gene>
<name>A0ABV4BVR2_9MYCO</name>
<feature type="compositionally biased region" description="Basic residues" evidence="1">
    <location>
        <begin position="29"/>
        <end position="51"/>
    </location>
</feature>
<reference evidence="2 3" key="1">
    <citation type="submission" date="2024-08" db="EMBL/GenBank/DDBJ databases">
        <title>Mycobacterium servetensis sp. nov., a novel rapid-growing mycobacterial species recovered from a human patient in Zaragoza, Spain.</title>
        <authorList>
            <person name="Tristancho-Baro A.I."/>
            <person name="Buenestado-Serrano S."/>
            <person name="Garcia De Viedma D."/>
            <person name="Milagro-Beamonte A."/>
            <person name="Burillo N."/>
            <person name="Sanz S."/>
            <person name="Lopez-Calleja A.I."/>
            <person name="Penas-Utrilla D."/>
            <person name="Guardingo M."/>
            <person name="Garcia M.J."/>
            <person name="Vinuelas-Bayon J."/>
        </authorList>
    </citation>
    <scope>NUCLEOTIDE SEQUENCE [LARGE SCALE GENOMIC DNA]</scope>
    <source>
        <strain evidence="3">HUMS_12744610</strain>
    </source>
</reference>
<dbReference type="Proteomes" id="UP001564760">
    <property type="component" value="Unassembled WGS sequence"/>
</dbReference>